<dbReference type="Proteomes" id="UP001054811">
    <property type="component" value="Chromosome"/>
</dbReference>
<evidence type="ECO:0000259" key="5">
    <source>
        <dbReference type="PROSITE" id="PS50977"/>
    </source>
</evidence>
<evidence type="ECO:0000256" key="4">
    <source>
        <dbReference type="PROSITE-ProRule" id="PRU00335"/>
    </source>
</evidence>
<keyword evidence="1" id="KW-0805">Transcription regulation</keyword>
<evidence type="ECO:0000256" key="2">
    <source>
        <dbReference type="ARBA" id="ARBA00023125"/>
    </source>
</evidence>
<feature type="domain" description="HTH tetR-type" evidence="5">
    <location>
        <begin position="27"/>
        <end position="87"/>
    </location>
</feature>
<accession>A0ABY5NKU4</accession>
<dbReference type="InterPro" id="IPR050109">
    <property type="entry name" value="HTH-type_TetR-like_transc_reg"/>
</dbReference>
<proteinExistence type="predicted"/>
<keyword evidence="2 4" id="KW-0238">DNA-binding</keyword>
<keyword evidence="3" id="KW-0804">Transcription</keyword>
<dbReference type="PANTHER" id="PTHR30055:SF151">
    <property type="entry name" value="TRANSCRIPTIONAL REGULATORY PROTEIN"/>
    <property type="match status" value="1"/>
</dbReference>
<dbReference type="PROSITE" id="PS50977">
    <property type="entry name" value="HTH_TETR_2"/>
    <property type="match status" value="1"/>
</dbReference>
<name>A0ABY5NKU4_9MICO</name>
<evidence type="ECO:0000256" key="1">
    <source>
        <dbReference type="ARBA" id="ARBA00023015"/>
    </source>
</evidence>
<keyword evidence="7" id="KW-1185">Reference proteome</keyword>
<dbReference type="InterPro" id="IPR009057">
    <property type="entry name" value="Homeodomain-like_sf"/>
</dbReference>
<evidence type="ECO:0000313" key="6">
    <source>
        <dbReference type="EMBL" id="UUT35796.1"/>
    </source>
</evidence>
<organism evidence="6 7">
    <name type="scientific">Microbacterium elymi</name>
    <dbReference type="NCBI Taxonomy" id="2909587"/>
    <lineage>
        <taxon>Bacteria</taxon>
        <taxon>Bacillati</taxon>
        <taxon>Actinomycetota</taxon>
        <taxon>Actinomycetes</taxon>
        <taxon>Micrococcales</taxon>
        <taxon>Microbacteriaceae</taxon>
        <taxon>Microbacterium</taxon>
    </lineage>
</organism>
<sequence length="231" mass="24469">MSTPDAAPLVALLWGSDPRPRRGPKPRLSVPTIADAAIAIADEGGLDAVTMQVVADRLDAAKMALYRYVPGRTELDAIMLDRALDGAPDPIEGPSWRARLAAWGTQLHDRMAPHPWAVELAQASPSPGPSELAWYEAGLAAMTKLPLAGAEKLDVLVLLVGHVLGLVRQERARPAPEQELADTIGSIPDDRAAAYPLTLAAFADAGARRDDALRFGIDRILDGVAALTAGR</sequence>
<evidence type="ECO:0000256" key="3">
    <source>
        <dbReference type="ARBA" id="ARBA00023163"/>
    </source>
</evidence>
<dbReference type="Gene3D" id="1.10.357.10">
    <property type="entry name" value="Tetracycline Repressor, domain 2"/>
    <property type="match status" value="1"/>
</dbReference>
<dbReference type="RefSeq" id="WP_259612421.1">
    <property type="nucleotide sequence ID" value="NZ_CP091139.2"/>
</dbReference>
<dbReference type="InterPro" id="IPR004111">
    <property type="entry name" value="Repressor_TetR_C"/>
</dbReference>
<dbReference type="EMBL" id="CP091139">
    <property type="protein sequence ID" value="UUT35796.1"/>
    <property type="molecule type" value="Genomic_DNA"/>
</dbReference>
<evidence type="ECO:0000313" key="7">
    <source>
        <dbReference type="Proteomes" id="UP001054811"/>
    </source>
</evidence>
<gene>
    <name evidence="6" type="ORF">L2X98_21620</name>
</gene>
<dbReference type="PANTHER" id="PTHR30055">
    <property type="entry name" value="HTH-TYPE TRANSCRIPTIONAL REGULATOR RUTR"/>
    <property type="match status" value="1"/>
</dbReference>
<dbReference type="SUPFAM" id="SSF48498">
    <property type="entry name" value="Tetracyclin repressor-like, C-terminal domain"/>
    <property type="match status" value="1"/>
</dbReference>
<dbReference type="Pfam" id="PF02909">
    <property type="entry name" value="TetR_C_1"/>
    <property type="match status" value="1"/>
</dbReference>
<feature type="DNA-binding region" description="H-T-H motif" evidence="4">
    <location>
        <begin position="50"/>
        <end position="69"/>
    </location>
</feature>
<dbReference type="SUPFAM" id="SSF46689">
    <property type="entry name" value="Homeodomain-like"/>
    <property type="match status" value="1"/>
</dbReference>
<dbReference type="Pfam" id="PF00440">
    <property type="entry name" value="TetR_N"/>
    <property type="match status" value="1"/>
</dbReference>
<dbReference type="InterPro" id="IPR001647">
    <property type="entry name" value="HTH_TetR"/>
</dbReference>
<protein>
    <submittedName>
        <fullName evidence="6">TetR/AcrR family transcriptional regulator C-terminal domain-containing protein</fullName>
    </submittedName>
</protein>
<dbReference type="InterPro" id="IPR036271">
    <property type="entry name" value="Tet_transcr_reg_TetR-rel_C_sf"/>
</dbReference>
<dbReference type="Gene3D" id="1.10.10.60">
    <property type="entry name" value="Homeodomain-like"/>
    <property type="match status" value="1"/>
</dbReference>
<reference evidence="6" key="1">
    <citation type="submission" date="2022-01" db="EMBL/GenBank/DDBJ databases">
        <title>Microbacterium eymi and Microbacterium rhizovicinus sp. nov., isolated from the rhizospheric soil of Elymus tsukushiensis, a plant native to the Dokdo Islands, Republic of Korea.</title>
        <authorList>
            <person name="Hwang Y.J."/>
        </authorList>
    </citation>
    <scope>NUCLEOTIDE SEQUENCE</scope>
    <source>
        <strain evidence="6">KUDC0405</strain>
    </source>
</reference>